<proteinExistence type="predicted"/>
<evidence type="ECO:0008006" key="3">
    <source>
        <dbReference type="Google" id="ProtNLM"/>
    </source>
</evidence>
<dbReference type="RefSeq" id="WP_048847657.1">
    <property type="nucleotide sequence ID" value="NZ_BALE01000010.1"/>
</dbReference>
<evidence type="ECO:0000313" key="2">
    <source>
        <dbReference type="Proteomes" id="UP000032679"/>
    </source>
</evidence>
<dbReference type="Pfam" id="PF01904">
    <property type="entry name" value="DUF72"/>
    <property type="match status" value="1"/>
</dbReference>
<dbReference type="InterPro" id="IPR036520">
    <property type="entry name" value="UPF0759_sf"/>
</dbReference>
<dbReference type="InterPro" id="IPR002763">
    <property type="entry name" value="DUF72"/>
</dbReference>
<name>A0A0D6MIX6_9PROT</name>
<sequence length="242" mass="27308">MDIRIGTAGWSIPPRHADLYPAEGSHLERYAALFDTVEINSSFYRPHRRTTYVRWADTVPETFRFSVKFPRTITHEHKLADTDELIAAFLDGVTGLRQKLGPLLIQLPPRLVFDHHRVAHFMETLRAQFDGALACEPRHPSWASDAAEDLLRDYQVARVDADPAVIPVINRTSSNAPLHYIRLHGAPEIYVSAYDDAFIAALANRIEKLDAPVWCIFDNTAWGAASDDGRRLKAALTARIQK</sequence>
<dbReference type="STRING" id="1231623.Tasa_010_129"/>
<dbReference type="EMBL" id="BALE01000010">
    <property type="protein sequence ID" value="GAN53582.1"/>
    <property type="molecule type" value="Genomic_DNA"/>
</dbReference>
<organism evidence="1 2">
    <name type="scientific">Tanticharoenia sakaeratensis NBRC 103193</name>
    <dbReference type="NCBI Taxonomy" id="1231623"/>
    <lineage>
        <taxon>Bacteria</taxon>
        <taxon>Pseudomonadati</taxon>
        <taxon>Pseudomonadota</taxon>
        <taxon>Alphaproteobacteria</taxon>
        <taxon>Acetobacterales</taxon>
        <taxon>Acetobacteraceae</taxon>
        <taxon>Tanticharoenia</taxon>
    </lineage>
</organism>
<dbReference type="PANTHER" id="PTHR30348">
    <property type="entry name" value="UNCHARACTERIZED PROTEIN YECE"/>
    <property type="match status" value="1"/>
</dbReference>
<gene>
    <name evidence="1" type="ORF">Tasa_010_129</name>
</gene>
<keyword evidence="2" id="KW-1185">Reference proteome</keyword>
<dbReference type="OrthoDB" id="9780310at2"/>
<dbReference type="Proteomes" id="UP000032679">
    <property type="component" value="Unassembled WGS sequence"/>
</dbReference>
<dbReference type="PANTHER" id="PTHR30348:SF14">
    <property type="entry name" value="BLR8050 PROTEIN"/>
    <property type="match status" value="1"/>
</dbReference>
<protein>
    <recommendedName>
        <fullName evidence="3">DUF72 domain-containing protein</fullName>
    </recommendedName>
</protein>
<dbReference type="SUPFAM" id="SSF117396">
    <property type="entry name" value="TM1631-like"/>
    <property type="match status" value="1"/>
</dbReference>
<reference evidence="1 2" key="1">
    <citation type="submission" date="2012-10" db="EMBL/GenBank/DDBJ databases">
        <title>Genome sequencing of Tanticharoenia sakaeratensis NBRC 103193.</title>
        <authorList>
            <person name="Azuma Y."/>
            <person name="Hadano H."/>
            <person name="Hirakawa H."/>
            <person name="Matsushita K."/>
        </authorList>
    </citation>
    <scope>NUCLEOTIDE SEQUENCE [LARGE SCALE GENOMIC DNA]</scope>
    <source>
        <strain evidence="1 2">NBRC 103193</strain>
    </source>
</reference>
<dbReference type="AlphaFoldDB" id="A0A0D6MIX6"/>
<evidence type="ECO:0000313" key="1">
    <source>
        <dbReference type="EMBL" id="GAN53582.1"/>
    </source>
</evidence>
<comment type="caution">
    <text evidence="1">The sequence shown here is derived from an EMBL/GenBank/DDBJ whole genome shotgun (WGS) entry which is preliminary data.</text>
</comment>
<dbReference type="Gene3D" id="3.20.20.410">
    <property type="entry name" value="Protein of unknown function UPF0759"/>
    <property type="match status" value="1"/>
</dbReference>
<accession>A0A0D6MIX6</accession>